<dbReference type="SUPFAM" id="SSF53633">
    <property type="entry name" value="Carbamate kinase-like"/>
    <property type="match status" value="1"/>
</dbReference>
<dbReference type="EMBL" id="JAHHGM010000003">
    <property type="protein sequence ID" value="MBT2988153.1"/>
    <property type="molecule type" value="Genomic_DNA"/>
</dbReference>
<dbReference type="FunFam" id="3.30.2130.10:FF:000002">
    <property type="entry name" value="Aspartokinase"/>
    <property type="match status" value="1"/>
</dbReference>
<dbReference type="AlphaFoldDB" id="A0A944M6P9"/>
<feature type="binding site" evidence="12">
    <location>
        <position position="74"/>
    </location>
    <ligand>
        <name>substrate</name>
    </ligand>
</feature>
<feature type="domain" description="ACT" evidence="15">
    <location>
        <begin position="345"/>
        <end position="407"/>
    </location>
</feature>
<proteinExistence type="inferred from homology"/>
<dbReference type="PIRSF" id="PIRSF000726">
    <property type="entry name" value="Asp_kin"/>
    <property type="match status" value="1"/>
</dbReference>
<comment type="pathway">
    <text evidence="3 14">Amino-acid biosynthesis; L-threonine biosynthesis; L-threonine from L-aspartate: step 1/5.</text>
</comment>
<evidence type="ECO:0000256" key="6">
    <source>
        <dbReference type="ARBA" id="ARBA00022679"/>
    </source>
</evidence>
<sequence>MALIVQKYGGTSVGSIERITAVAEKVKGYRDRGDQVVVVVSAMSGETNRLIALAGEIDEAPDPREMDVLVSTGEQVTIALLSMALHKFGCPARSYTGAQVHILTDSAYSKARIRDIDAARVRADLEAGRVVVVAGFQGVDEQGHITTLGRGGSDTTAVAMAAALKADECQIYTDVDGVYTTDPRVEPKARRLARITFEEMLEMASLGSKVLQIRAVEFAGKYNVPLRVLSSFEAGDGTLITFEEENMEQAKISGIAFNRDEAKLTILGVPDQPGVAHKIIGPVSGQNIEVDMIIQNISHDTGLTDFTFTVNRVDFNRARDILQQTAEEMGAREVIADDKIVKISLVGVGMRSHAGIASKMFEALANEGINIRMISTSEIKISVVVDEKYLELGVRALHEAFELEKEV</sequence>
<feature type="binding site" evidence="12">
    <location>
        <position position="184"/>
    </location>
    <ligand>
        <name>ATP</name>
        <dbReference type="ChEBI" id="CHEBI:30616"/>
    </ligand>
</feature>
<dbReference type="Gene3D" id="3.30.2130.10">
    <property type="entry name" value="VC0802-like"/>
    <property type="match status" value="1"/>
</dbReference>
<evidence type="ECO:0000256" key="14">
    <source>
        <dbReference type="RuleBase" id="RU004249"/>
    </source>
</evidence>
<dbReference type="InterPro" id="IPR041740">
    <property type="entry name" value="AKii-LysC-BS"/>
</dbReference>
<evidence type="ECO:0000256" key="5">
    <source>
        <dbReference type="ARBA" id="ARBA00022605"/>
    </source>
</evidence>
<dbReference type="NCBIfam" id="NF005155">
    <property type="entry name" value="PRK06635.1-4"/>
    <property type="match status" value="1"/>
</dbReference>
<organism evidence="16 17">
    <name type="scientific">Candidatus Thiodiazotropha taylori</name>
    <dbReference type="NCBI Taxonomy" id="2792791"/>
    <lineage>
        <taxon>Bacteria</taxon>
        <taxon>Pseudomonadati</taxon>
        <taxon>Pseudomonadota</taxon>
        <taxon>Gammaproteobacteria</taxon>
        <taxon>Chromatiales</taxon>
        <taxon>Sedimenticolaceae</taxon>
        <taxon>Candidatus Thiodiazotropha</taxon>
    </lineage>
</organism>
<gene>
    <name evidence="16" type="ORF">KME65_04250</name>
</gene>
<dbReference type="CDD" id="cd04923">
    <property type="entry name" value="ACT_AK-LysC-DapG-like_2"/>
    <property type="match status" value="1"/>
</dbReference>
<evidence type="ECO:0000256" key="13">
    <source>
        <dbReference type="RuleBase" id="RU003448"/>
    </source>
</evidence>
<evidence type="ECO:0000256" key="12">
    <source>
        <dbReference type="PIRSR" id="PIRSR000726-1"/>
    </source>
</evidence>
<feature type="binding site" evidence="12">
    <location>
        <begin position="209"/>
        <end position="210"/>
    </location>
    <ligand>
        <name>ATP</name>
        <dbReference type="ChEBI" id="CHEBI:30616"/>
    </ligand>
</feature>
<evidence type="ECO:0000313" key="17">
    <source>
        <dbReference type="Proteomes" id="UP000770889"/>
    </source>
</evidence>
<dbReference type="PANTHER" id="PTHR21499:SF3">
    <property type="entry name" value="ASPARTOKINASE"/>
    <property type="match status" value="1"/>
</dbReference>
<reference evidence="16 17" key="1">
    <citation type="submission" date="2021-05" db="EMBL/GenBank/DDBJ databases">
        <title>Genetic and Functional Diversity in Clade A Lucinid endosymbionts from the Bahamas.</title>
        <authorList>
            <person name="Giani N.M."/>
            <person name="Engel A.S."/>
            <person name="Campbell B.J."/>
        </authorList>
    </citation>
    <scope>NUCLEOTIDE SEQUENCE [LARGE SCALE GENOMIC DNA]</scope>
    <source>
        <strain evidence="16">LUC16012Gg_MoonRockCtena</strain>
    </source>
</reference>
<dbReference type="InterPro" id="IPR001341">
    <property type="entry name" value="Asp_kinase"/>
</dbReference>
<feature type="binding site" evidence="12">
    <location>
        <position position="179"/>
    </location>
    <ligand>
        <name>ATP</name>
        <dbReference type="ChEBI" id="CHEBI:30616"/>
    </ligand>
</feature>
<dbReference type="Pfam" id="PF22468">
    <property type="entry name" value="ACT_9"/>
    <property type="match status" value="1"/>
</dbReference>
<dbReference type="InterPro" id="IPR002912">
    <property type="entry name" value="ACT_dom"/>
</dbReference>
<evidence type="ECO:0000256" key="7">
    <source>
        <dbReference type="ARBA" id="ARBA00022741"/>
    </source>
</evidence>
<dbReference type="EC" id="2.7.2.4" evidence="13"/>
<feature type="domain" description="ACT" evidence="15">
    <location>
        <begin position="264"/>
        <end position="339"/>
    </location>
</feature>
<dbReference type="InterPro" id="IPR045865">
    <property type="entry name" value="ACT-like_dom_sf"/>
</dbReference>
<feature type="binding site" evidence="12">
    <location>
        <position position="47"/>
    </location>
    <ligand>
        <name>substrate</name>
    </ligand>
</feature>
<evidence type="ECO:0000256" key="8">
    <source>
        <dbReference type="ARBA" id="ARBA00022777"/>
    </source>
</evidence>
<evidence type="ECO:0000256" key="3">
    <source>
        <dbReference type="ARBA" id="ARBA00005139"/>
    </source>
</evidence>
<dbReference type="PANTHER" id="PTHR21499">
    <property type="entry name" value="ASPARTATE KINASE"/>
    <property type="match status" value="1"/>
</dbReference>
<comment type="catalytic activity">
    <reaction evidence="11 13">
        <text>L-aspartate + ATP = 4-phospho-L-aspartate + ADP</text>
        <dbReference type="Rhea" id="RHEA:23776"/>
        <dbReference type="ChEBI" id="CHEBI:29991"/>
        <dbReference type="ChEBI" id="CHEBI:30616"/>
        <dbReference type="ChEBI" id="CHEBI:57535"/>
        <dbReference type="ChEBI" id="CHEBI:456216"/>
        <dbReference type="EC" id="2.7.2.4"/>
    </reaction>
</comment>
<dbReference type="InterPro" id="IPR036393">
    <property type="entry name" value="AceGlu_kinase-like_sf"/>
</dbReference>
<dbReference type="NCBIfam" id="TIGR00657">
    <property type="entry name" value="asp_kinases"/>
    <property type="match status" value="1"/>
</dbReference>
<dbReference type="PROSITE" id="PS51671">
    <property type="entry name" value="ACT"/>
    <property type="match status" value="2"/>
</dbReference>
<keyword evidence="9 12" id="KW-0067">ATP-binding</keyword>
<dbReference type="Pfam" id="PF01842">
    <property type="entry name" value="ACT"/>
    <property type="match status" value="1"/>
</dbReference>
<evidence type="ECO:0000259" key="15">
    <source>
        <dbReference type="PROSITE" id="PS51671"/>
    </source>
</evidence>
<dbReference type="Proteomes" id="UP000770889">
    <property type="component" value="Unassembled WGS sequence"/>
</dbReference>
<evidence type="ECO:0000313" key="16">
    <source>
        <dbReference type="EMBL" id="MBT2988153.1"/>
    </source>
</evidence>
<comment type="pathway">
    <text evidence="2 14">Amino-acid biosynthesis; L-methionine biosynthesis via de novo pathway; L-homoserine from L-aspartate: step 1/3.</text>
</comment>
<comment type="pathway">
    <text evidence="1 14">Amino-acid biosynthesis; L-lysine biosynthesis via DAP pathway; (S)-tetrahydrodipicolinate from L-aspartate: step 1/4.</text>
</comment>
<dbReference type="FunFam" id="3.40.1160.10:FF:000002">
    <property type="entry name" value="Aspartokinase"/>
    <property type="match status" value="1"/>
</dbReference>
<accession>A0A944M6P9</accession>
<evidence type="ECO:0000256" key="4">
    <source>
        <dbReference type="ARBA" id="ARBA00010122"/>
    </source>
</evidence>
<dbReference type="CDD" id="cd04261">
    <property type="entry name" value="AAK_AKii-LysC-BS"/>
    <property type="match status" value="1"/>
</dbReference>
<dbReference type="InterPro" id="IPR018042">
    <property type="entry name" value="Aspartate_kinase_CS"/>
</dbReference>
<protein>
    <recommendedName>
        <fullName evidence="13">Aspartokinase</fullName>
        <ecNumber evidence="13">2.7.2.4</ecNumber>
    </recommendedName>
</protein>
<dbReference type="Pfam" id="PF00696">
    <property type="entry name" value="AA_kinase"/>
    <property type="match status" value="1"/>
</dbReference>
<dbReference type="NCBIfam" id="NF005154">
    <property type="entry name" value="PRK06635.1-2"/>
    <property type="match status" value="1"/>
</dbReference>
<dbReference type="InterPro" id="IPR054352">
    <property type="entry name" value="ACT_Aspartokinase"/>
</dbReference>
<keyword evidence="5 14" id="KW-0028">Amino-acid biosynthesis</keyword>
<evidence type="ECO:0000256" key="2">
    <source>
        <dbReference type="ARBA" id="ARBA00004986"/>
    </source>
</evidence>
<evidence type="ECO:0000256" key="9">
    <source>
        <dbReference type="ARBA" id="ARBA00022840"/>
    </source>
</evidence>
<keyword evidence="6 13" id="KW-0808">Transferase</keyword>
<feature type="binding site" evidence="12">
    <location>
        <begin position="173"/>
        <end position="174"/>
    </location>
    <ligand>
        <name>ATP</name>
        <dbReference type="ChEBI" id="CHEBI:30616"/>
    </ligand>
</feature>
<dbReference type="NCBIfam" id="TIGR00656">
    <property type="entry name" value="asp_kin_monofn"/>
    <property type="match status" value="1"/>
</dbReference>
<dbReference type="CDD" id="cd04913">
    <property type="entry name" value="ACT_AKii-LysC-BS-like_1"/>
    <property type="match status" value="1"/>
</dbReference>
<evidence type="ECO:0000256" key="1">
    <source>
        <dbReference type="ARBA" id="ARBA00004766"/>
    </source>
</evidence>
<dbReference type="SUPFAM" id="SSF55021">
    <property type="entry name" value="ACT-like"/>
    <property type="match status" value="2"/>
</dbReference>
<dbReference type="GO" id="GO:0005829">
    <property type="term" value="C:cytosol"/>
    <property type="evidence" value="ECO:0007669"/>
    <property type="project" value="TreeGrafter"/>
</dbReference>
<dbReference type="PROSITE" id="PS00324">
    <property type="entry name" value="ASPARTOKINASE"/>
    <property type="match status" value="1"/>
</dbReference>
<evidence type="ECO:0000256" key="10">
    <source>
        <dbReference type="ARBA" id="ARBA00023154"/>
    </source>
</evidence>
<dbReference type="GO" id="GO:0004072">
    <property type="term" value="F:aspartate kinase activity"/>
    <property type="evidence" value="ECO:0007669"/>
    <property type="project" value="UniProtKB-EC"/>
</dbReference>
<feature type="binding site" evidence="12">
    <location>
        <begin position="7"/>
        <end position="10"/>
    </location>
    <ligand>
        <name>ATP</name>
        <dbReference type="ChEBI" id="CHEBI:30616"/>
    </ligand>
</feature>
<keyword evidence="8 13" id="KW-0418">Kinase</keyword>
<name>A0A944M6P9_9GAMM</name>
<dbReference type="GO" id="GO:0009089">
    <property type="term" value="P:lysine biosynthetic process via diaminopimelate"/>
    <property type="evidence" value="ECO:0007669"/>
    <property type="project" value="InterPro"/>
</dbReference>
<evidence type="ECO:0000256" key="11">
    <source>
        <dbReference type="ARBA" id="ARBA00047872"/>
    </source>
</evidence>
<dbReference type="Gene3D" id="3.40.1160.10">
    <property type="entry name" value="Acetylglutamate kinase-like"/>
    <property type="match status" value="1"/>
</dbReference>
<comment type="similarity">
    <text evidence="4 13">Belongs to the aspartokinase family.</text>
</comment>
<keyword evidence="10" id="KW-0457">Lysine biosynthesis</keyword>
<dbReference type="GO" id="GO:0005524">
    <property type="term" value="F:ATP binding"/>
    <property type="evidence" value="ECO:0007669"/>
    <property type="project" value="UniProtKB-KW"/>
</dbReference>
<dbReference type="InterPro" id="IPR001048">
    <property type="entry name" value="Asp/Glu/Uridylate_kinase"/>
</dbReference>
<keyword evidence="7 12" id="KW-0547">Nucleotide-binding</keyword>
<dbReference type="GO" id="GO:0009090">
    <property type="term" value="P:homoserine biosynthetic process"/>
    <property type="evidence" value="ECO:0007669"/>
    <property type="project" value="TreeGrafter"/>
</dbReference>
<dbReference type="InterPro" id="IPR005260">
    <property type="entry name" value="Asp_kin_monofn"/>
</dbReference>
<comment type="caution">
    <text evidence="16">The sequence shown here is derived from an EMBL/GenBank/DDBJ whole genome shotgun (WGS) entry which is preliminary data.</text>
</comment>